<reference evidence="1" key="1">
    <citation type="journal article" date="2014" name="Front. Microbiol.">
        <title>High frequency of phylogenetically diverse reductive dehalogenase-homologous genes in deep subseafloor sedimentary metagenomes.</title>
        <authorList>
            <person name="Kawai M."/>
            <person name="Futagami T."/>
            <person name="Toyoda A."/>
            <person name="Takaki Y."/>
            <person name="Nishi S."/>
            <person name="Hori S."/>
            <person name="Arai W."/>
            <person name="Tsubouchi T."/>
            <person name="Morono Y."/>
            <person name="Uchiyama I."/>
            <person name="Ito T."/>
            <person name="Fujiyama A."/>
            <person name="Inagaki F."/>
            <person name="Takami H."/>
        </authorList>
    </citation>
    <scope>NUCLEOTIDE SEQUENCE</scope>
    <source>
        <strain evidence="1">Expedition CK06-06</strain>
    </source>
</reference>
<feature type="non-terminal residue" evidence="1">
    <location>
        <position position="1"/>
    </location>
</feature>
<protein>
    <submittedName>
        <fullName evidence="1">Uncharacterized protein</fullName>
    </submittedName>
</protein>
<dbReference type="EMBL" id="BARU01029165">
    <property type="protein sequence ID" value="GAH63906.1"/>
    <property type="molecule type" value="Genomic_DNA"/>
</dbReference>
<proteinExistence type="predicted"/>
<sequence length="266" mass="30793">ILVLKTSGSCRYYRIYDEKWGKEEKNVEVISYITAVTSIIGEFGEKSPELIEFGDNEIVCEAKGEYILTIVKNKGKFNRLAERVKKNFRNNFQPLQRITENPFWIEDDDFLAKEREGIYKFMRNLNLIINIRTHQNGTERKKVIEDMYKDEPLVVRDVDLLITIETGQPVFLMLTLTLPYDATLFTAFMSAILDLGTAIGLGELSKIESNNLILYVKKIGKAFAVVITRNKENKIAYKRFTEFVADLCDNWLNKEGIEIDEAFQVF</sequence>
<dbReference type="AlphaFoldDB" id="X1H165"/>
<gene>
    <name evidence="1" type="ORF">S03H2_46453</name>
</gene>
<comment type="caution">
    <text evidence="1">The sequence shown here is derived from an EMBL/GenBank/DDBJ whole genome shotgun (WGS) entry which is preliminary data.</text>
</comment>
<name>X1H165_9ZZZZ</name>
<accession>X1H165</accession>
<evidence type="ECO:0000313" key="1">
    <source>
        <dbReference type="EMBL" id="GAH63906.1"/>
    </source>
</evidence>
<organism evidence="1">
    <name type="scientific">marine sediment metagenome</name>
    <dbReference type="NCBI Taxonomy" id="412755"/>
    <lineage>
        <taxon>unclassified sequences</taxon>
        <taxon>metagenomes</taxon>
        <taxon>ecological metagenomes</taxon>
    </lineage>
</organism>
<feature type="non-terminal residue" evidence="1">
    <location>
        <position position="266"/>
    </location>
</feature>